<feature type="signal peptide" evidence="2">
    <location>
        <begin position="1"/>
        <end position="27"/>
    </location>
</feature>
<gene>
    <name evidence="3" type="ORF">ACFQ1E_18020</name>
</gene>
<keyword evidence="4" id="KW-1185">Reference proteome</keyword>
<proteinExistence type="predicted"/>
<feature type="region of interest" description="Disordered" evidence="1">
    <location>
        <begin position="312"/>
        <end position="337"/>
    </location>
</feature>
<accession>A0ABW3HBS5</accession>
<dbReference type="EMBL" id="JBHTJG010000011">
    <property type="protein sequence ID" value="MFD0948242.1"/>
    <property type="molecule type" value="Genomic_DNA"/>
</dbReference>
<dbReference type="RefSeq" id="WP_264946160.1">
    <property type="nucleotide sequence ID" value="NZ_JAPDRA010000011.1"/>
</dbReference>
<organism evidence="3 4">
    <name type="scientific">Sphingomonas canadensis</name>
    <dbReference type="NCBI Taxonomy" id="1219257"/>
    <lineage>
        <taxon>Bacteria</taxon>
        <taxon>Pseudomonadati</taxon>
        <taxon>Pseudomonadota</taxon>
        <taxon>Alphaproteobacteria</taxon>
        <taxon>Sphingomonadales</taxon>
        <taxon>Sphingomonadaceae</taxon>
        <taxon>Sphingomonas</taxon>
    </lineage>
</organism>
<evidence type="ECO:0000256" key="1">
    <source>
        <dbReference type="SAM" id="MobiDB-lite"/>
    </source>
</evidence>
<evidence type="ECO:0000256" key="2">
    <source>
        <dbReference type="SAM" id="SignalP"/>
    </source>
</evidence>
<name>A0ABW3HBS5_9SPHN</name>
<reference evidence="4" key="1">
    <citation type="journal article" date="2019" name="Int. J. Syst. Evol. Microbiol.">
        <title>The Global Catalogue of Microorganisms (GCM) 10K type strain sequencing project: providing services to taxonomists for standard genome sequencing and annotation.</title>
        <authorList>
            <consortium name="The Broad Institute Genomics Platform"/>
            <consortium name="The Broad Institute Genome Sequencing Center for Infectious Disease"/>
            <person name="Wu L."/>
            <person name="Ma J."/>
        </authorList>
    </citation>
    <scope>NUCLEOTIDE SEQUENCE [LARGE SCALE GENOMIC DNA]</scope>
    <source>
        <strain evidence="4">CCUG 62982</strain>
    </source>
</reference>
<evidence type="ECO:0000313" key="4">
    <source>
        <dbReference type="Proteomes" id="UP001596977"/>
    </source>
</evidence>
<keyword evidence="2" id="KW-0732">Signal</keyword>
<feature type="chain" id="PRO_5045615036" evidence="2">
    <location>
        <begin position="28"/>
        <end position="422"/>
    </location>
</feature>
<comment type="caution">
    <text evidence="3">The sequence shown here is derived from an EMBL/GenBank/DDBJ whole genome shotgun (WGS) entry which is preliminary data.</text>
</comment>
<evidence type="ECO:0000313" key="3">
    <source>
        <dbReference type="EMBL" id="MFD0948242.1"/>
    </source>
</evidence>
<sequence length="422" mass="44293">MAKRRISTLYGIASAVALVGVSGMVMAQNEQQAAKPAAAQPKARAVAQGPSAGDFRGSFEVTGVEVDVSGANADAARQGGWRLAQRKGWQMLAAKVGGKATNLSDSALDSLVTGIVIENEQIGPTRYVARLGVLFDRARAGAILGVSLAVTRSPPMLLLPVQWSGGTGVALERDTAWKRAWANFRTSESTINYVRARGTGPDSLLLNAAQTGRRGRGWWRAVLGQYSAADVLIAEVQLHRLYPGGPIVAVFTGSHGPDRQRIGEFALRVEKPDALDALLEAGAKRLDKMFQDALAAGRLKSDPLLAYRAPVAAPEEKPEDEGETEATPAPEAAPPAATATYSVQFDTPTAGSLTAGEASVRGVPGVRSASTTSMALGGISVMRVSYDGSIDSLRSALEARGWSVQQGPGVLRIRRPGQSSEN</sequence>
<feature type="compositionally biased region" description="Low complexity" evidence="1">
    <location>
        <begin position="325"/>
        <end position="337"/>
    </location>
</feature>
<dbReference type="Proteomes" id="UP001596977">
    <property type="component" value="Unassembled WGS sequence"/>
</dbReference>
<protein>
    <submittedName>
        <fullName evidence="3">Heavy-metal-associated domain-containing protein</fullName>
    </submittedName>
</protein>